<proteinExistence type="predicted"/>
<evidence type="ECO:0000313" key="1">
    <source>
        <dbReference type="EMBL" id="RMY00565.1"/>
    </source>
</evidence>
<dbReference type="VEuPathDB" id="FungiDB:BTJ68_11352"/>
<dbReference type="InterPro" id="IPR014347">
    <property type="entry name" value="Tautomerase/MIF_sf"/>
</dbReference>
<comment type="caution">
    <text evidence="1">The sequence shown here is derived from an EMBL/GenBank/DDBJ whole genome shotgun (WGS) entry which is preliminary data.</text>
</comment>
<dbReference type="AlphaFoldDB" id="A0A3M6YC00"/>
<gene>
    <name evidence="1" type="ORF">D0867_11701</name>
</gene>
<dbReference type="EMBL" id="QWIL01001692">
    <property type="protein sequence ID" value="RMY00565.1"/>
    <property type="molecule type" value="Genomic_DNA"/>
</dbReference>
<sequence>MIYDFRMDPDAGDIGKGNNNSDSKIFFLKLVEIMPNINIHTIKGVRSPEELRKLADVVQQCSLDYFKAPPKDRYQIITQHEPYEIICEDTNLGLKRTDKLVFIQVFQQGRTAEVKQQFYAKLAEHLKAECGLEGGDLLVTCIENRKEDWSFGNGEAQFLTGAL</sequence>
<dbReference type="InterPro" id="IPR037479">
    <property type="entry name" value="Tauto_MSAD"/>
</dbReference>
<dbReference type="Proteomes" id="UP000271337">
    <property type="component" value="Unassembled WGS sequence"/>
</dbReference>
<dbReference type="OrthoDB" id="1686145at2759"/>
<dbReference type="SUPFAM" id="SSF55331">
    <property type="entry name" value="Tautomerase/MIF"/>
    <property type="match status" value="1"/>
</dbReference>
<dbReference type="Gene3D" id="3.30.429.10">
    <property type="entry name" value="Macrophage Migration Inhibitory Factor"/>
    <property type="match status" value="1"/>
</dbReference>
<dbReference type="Pfam" id="PF14552">
    <property type="entry name" value="Tautomerase_2"/>
    <property type="match status" value="1"/>
</dbReference>
<name>A0A3M6YC00_HORWE</name>
<protein>
    <recommendedName>
        <fullName evidence="3">4-oxalocrotonate tautomerase domain-containing protein</fullName>
    </recommendedName>
</protein>
<organism evidence="1 2">
    <name type="scientific">Hortaea werneckii</name>
    <name type="common">Black yeast</name>
    <name type="synonym">Cladosporium werneckii</name>
    <dbReference type="NCBI Taxonomy" id="91943"/>
    <lineage>
        <taxon>Eukaryota</taxon>
        <taxon>Fungi</taxon>
        <taxon>Dikarya</taxon>
        <taxon>Ascomycota</taxon>
        <taxon>Pezizomycotina</taxon>
        <taxon>Dothideomycetes</taxon>
        <taxon>Dothideomycetidae</taxon>
        <taxon>Mycosphaerellales</taxon>
        <taxon>Teratosphaeriaceae</taxon>
        <taxon>Hortaea</taxon>
    </lineage>
</organism>
<dbReference type="PANTHER" id="PTHR38460:SF1">
    <property type="entry name" value="TAUTOMERASE YOLI-RELATED"/>
    <property type="match status" value="1"/>
</dbReference>
<evidence type="ECO:0008006" key="3">
    <source>
        <dbReference type="Google" id="ProtNLM"/>
    </source>
</evidence>
<evidence type="ECO:0000313" key="2">
    <source>
        <dbReference type="Proteomes" id="UP000271337"/>
    </source>
</evidence>
<dbReference type="PANTHER" id="PTHR38460">
    <property type="entry name" value="TAUTOMERASE YOLI-RELATED"/>
    <property type="match status" value="1"/>
</dbReference>
<accession>A0A3M6YC00</accession>
<reference evidence="1 2" key="1">
    <citation type="journal article" date="2018" name="BMC Genomics">
        <title>Genomic evidence for intraspecific hybridization in a clonal and extremely halotolerant yeast.</title>
        <authorList>
            <person name="Gostincar C."/>
            <person name="Stajich J.E."/>
            <person name="Zupancic J."/>
            <person name="Zalar P."/>
            <person name="Gunde-Cimerman N."/>
        </authorList>
    </citation>
    <scope>NUCLEOTIDE SEQUENCE [LARGE SCALE GENOMIC DNA]</scope>
    <source>
        <strain evidence="1 2">EXF-6669</strain>
    </source>
</reference>